<evidence type="ECO:0000256" key="1">
    <source>
        <dbReference type="SAM" id="MobiDB-lite"/>
    </source>
</evidence>
<accession>A0AAD6W3B6</accession>
<gene>
    <name evidence="2" type="ORF">NC653_014097</name>
</gene>
<reference evidence="2" key="1">
    <citation type="journal article" date="2023" name="Mol. Ecol. Resour.">
        <title>Chromosome-level genome assembly of a triploid poplar Populus alba 'Berolinensis'.</title>
        <authorList>
            <person name="Chen S."/>
            <person name="Yu Y."/>
            <person name="Wang X."/>
            <person name="Wang S."/>
            <person name="Zhang T."/>
            <person name="Zhou Y."/>
            <person name="He R."/>
            <person name="Meng N."/>
            <person name="Wang Y."/>
            <person name="Liu W."/>
            <person name="Liu Z."/>
            <person name="Liu J."/>
            <person name="Guo Q."/>
            <person name="Huang H."/>
            <person name="Sederoff R.R."/>
            <person name="Wang G."/>
            <person name="Qu G."/>
            <person name="Chen S."/>
        </authorList>
    </citation>
    <scope>NUCLEOTIDE SEQUENCE</scope>
    <source>
        <strain evidence="2">SC-2020</strain>
    </source>
</reference>
<organism evidence="2 3">
    <name type="scientific">Populus alba x Populus x berolinensis</name>
    <dbReference type="NCBI Taxonomy" id="444605"/>
    <lineage>
        <taxon>Eukaryota</taxon>
        <taxon>Viridiplantae</taxon>
        <taxon>Streptophyta</taxon>
        <taxon>Embryophyta</taxon>
        <taxon>Tracheophyta</taxon>
        <taxon>Spermatophyta</taxon>
        <taxon>Magnoliopsida</taxon>
        <taxon>eudicotyledons</taxon>
        <taxon>Gunneridae</taxon>
        <taxon>Pentapetalae</taxon>
        <taxon>rosids</taxon>
        <taxon>fabids</taxon>
        <taxon>Malpighiales</taxon>
        <taxon>Salicaceae</taxon>
        <taxon>Saliceae</taxon>
        <taxon>Populus</taxon>
    </lineage>
</organism>
<keyword evidence="3" id="KW-1185">Reference proteome</keyword>
<protein>
    <submittedName>
        <fullName evidence="2">Uncharacterized protein</fullName>
    </submittedName>
</protein>
<feature type="region of interest" description="Disordered" evidence="1">
    <location>
        <begin position="1"/>
        <end position="64"/>
    </location>
</feature>
<feature type="region of interest" description="Disordered" evidence="1">
    <location>
        <begin position="572"/>
        <end position="594"/>
    </location>
</feature>
<name>A0AAD6W3B6_9ROSI</name>
<dbReference type="AlphaFoldDB" id="A0AAD6W3B6"/>
<dbReference type="EMBL" id="JAQIZT010000005">
    <property type="protein sequence ID" value="KAJ6997743.1"/>
    <property type="molecule type" value="Genomic_DNA"/>
</dbReference>
<comment type="caution">
    <text evidence="2">The sequence shown here is derived from an EMBL/GenBank/DDBJ whole genome shotgun (WGS) entry which is preliminary data.</text>
</comment>
<sequence length="690" mass="76987">MPELNQVISHQDLAPSTLVDGAPSDASQEDVPDSTRQGSPSFNSISMQDDQSPKGGDHQPQIFDGNIDLSFLENEEGNVTGEISDSSVAEAPNSQLLDFEPSSFGIPLMEHRGHLEPESSDEPYLNRANSGQSIVQSAYSTFDPLHGNFKNAEQTRSSSVTPPIPIPTQMEMIPTNEMVQLFLMGNGTPNQFNSQSQEDTFQSELFLLPLVLPFNQSSISFNDQVGQNNAMNSSIQQTTQFPASYPQNMVQIVYCQQGTPSWINQYYELFPNHNAPPGPLTPSRYQPNQLIAANFFDSQRTNPMLPGPSMPSRRQHLNYDQLRLSDQVPGMLSGPQPPMNQRPQQRPYLSNQVQITPNVYDPQGSTMLPDSCLTLRSPQYPSRNLQVSGEHDVLNSQCYDSMLFGPTESSRHPNSFIHQPHPGHVYMNPNAATTQHGGFNQSGPSSLAPWVQFFSSQVQVNQAAVMPNIENMQQENFVPWNFGNSTRSQMDSLHVQGLLNQAARSNASNLGLDTSLNSQIMGLDHNRQQNKGKSTEVFSHHPDMVSMLNNHSENMILGSRGRGSSHFIIGESSSSKRQRTEWTPSHKVQESMNASSLGPRVDKNAIYDPRFEGIGLQIDPHLRMLALMKCCVHALRIRALIFLELAVDGRLRNKRTLLTIHCMQIEIFPFSSNLNIFISFFFLTMLRICL</sequence>
<proteinExistence type="predicted"/>
<evidence type="ECO:0000313" key="3">
    <source>
        <dbReference type="Proteomes" id="UP001164929"/>
    </source>
</evidence>
<feature type="compositionally biased region" description="Polar residues" evidence="1">
    <location>
        <begin position="34"/>
        <end position="50"/>
    </location>
</feature>
<evidence type="ECO:0000313" key="2">
    <source>
        <dbReference type="EMBL" id="KAJ6997743.1"/>
    </source>
</evidence>
<dbReference type="Proteomes" id="UP001164929">
    <property type="component" value="Chromosome 5"/>
</dbReference>